<dbReference type="PRINTS" id="PR00032">
    <property type="entry name" value="HTHARAC"/>
</dbReference>
<dbReference type="AlphaFoldDB" id="A0A9D2JSH7"/>
<dbReference type="InterPro" id="IPR020449">
    <property type="entry name" value="Tscrpt_reg_AraC-type_HTH"/>
</dbReference>
<dbReference type="SMART" id="SM00342">
    <property type="entry name" value="HTH_ARAC"/>
    <property type="match status" value="1"/>
</dbReference>
<name>A0A9D2JSH7_9FIRM</name>
<keyword evidence="2" id="KW-0238">DNA-binding</keyword>
<keyword evidence="3" id="KW-0804">Transcription</keyword>
<dbReference type="GO" id="GO:0043565">
    <property type="term" value="F:sequence-specific DNA binding"/>
    <property type="evidence" value="ECO:0007669"/>
    <property type="project" value="InterPro"/>
</dbReference>
<dbReference type="EMBL" id="DXBG01000100">
    <property type="protein sequence ID" value="HIZ65078.1"/>
    <property type="molecule type" value="Genomic_DNA"/>
</dbReference>
<feature type="non-terminal residue" evidence="5">
    <location>
        <position position="1"/>
    </location>
</feature>
<accession>A0A9D2JSH7</accession>
<evidence type="ECO:0000259" key="4">
    <source>
        <dbReference type="PROSITE" id="PS01124"/>
    </source>
</evidence>
<feature type="domain" description="HTH araC/xylS-type" evidence="4">
    <location>
        <begin position="1"/>
        <end position="102"/>
    </location>
</feature>
<reference evidence="5" key="2">
    <citation type="submission" date="2021-04" db="EMBL/GenBank/DDBJ databases">
        <authorList>
            <person name="Gilroy R."/>
        </authorList>
    </citation>
    <scope>NUCLEOTIDE SEQUENCE</scope>
    <source>
        <strain evidence="5">1068</strain>
    </source>
</reference>
<sequence length="103" mass="11814">GHVFRLLSVRFGADEGSGGIFKLAHALFISPGYLSSVFSKYEPMGVANYINKVKITEAQQLLRKQRLKVYEVAFRLGYENAGYFAKVFKKYTGYTPKEYMERK</sequence>
<dbReference type="SUPFAM" id="SSF46689">
    <property type="entry name" value="Homeodomain-like"/>
    <property type="match status" value="1"/>
</dbReference>
<dbReference type="Proteomes" id="UP000824056">
    <property type="component" value="Unassembled WGS sequence"/>
</dbReference>
<evidence type="ECO:0000313" key="5">
    <source>
        <dbReference type="EMBL" id="HIZ65078.1"/>
    </source>
</evidence>
<dbReference type="InterPro" id="IPR009057">
    <property type="entry name" value="Homeodomain-like_sf"/>
</dbReference>
<dbReference type="PROSITE" id="PS01124">
    <property type="entry name" value="HTH_ARAC_FAMILY_2"/>
    <property type="match status" value="1"/>
</dbReference>
<evidence type="ECO:0000313" key="6">
    <source>
        <dbReference type="Proteomes" id="UP000824056"/>
    </source>
</evidence>
<gene>
    <name evidence="5" type="ORF">H9809_04115</name>
</gene>
<reference evidence="5" key="1">
    <citation type="journal article" date="2021" name="PeerJ">
        <title>Extensive microbial diversity within the chicken gut microbiome revealed by metagenomics and culture.</title>
        <authorList>
            <person name="Gilroy R."/>
            <person name="Ravi A."/>
            <person name="Getino M."/>
            <person name="Pursley I."/>
            <person name="Horton D.L."/>
            <person name="Alikhan N.F."/>
            <person name="Baker D."/>
            <person name="Gharbi K."/>
            <person name="Hall N."/>
            <person name="Watson M."/>
            <person name="Adriaenssens E.M."/>
            <person name="Foster-Nyarko E."/>
            <person name="Jarju S."/>
            <person name="Secka A."/>
            <person name="Antonio M."/>
            <person name="Oren A."/>
            <person name="Chaudhuri R.R."/>
            <person name="La Ragione R."/>
            <person name="Hildebrand F."/>
            <person name="Pallen M.J."/>
        </authorList>
    </citation>
    <scope>NUCLEOTIDE SEQUENCE</scope>
    <source>
        <strain evidence="5">1068</strain>
    </source>
</reference>
<dbReference type="Gene3D" id="1.10.10.60">
    <property type="entry name" value="Homeodomain-like"/>
    <property type="match status" value="1"/>
</dbReference>
<evidence type="ECO:0000256" key="3">
    <source>
        <dbReference type="ARBA" id="ARBA00023163"/>
    </source>
</evidence>
<dbReference type="GO" id="GO:0003700">
    <property type="term" value="F:DNA-binding transcription factor activity"/>
    <property type="evidence" value="ECO:0007669"/>
    <property type="project" value="InterPro"/>
</dbReference>
<evidence type="ECO:0000256" key="1">
    <source>
        <dbReference type="ARBA" id="ARBA00023015"/>
    </source>
</evidence>
<protein>
    <submittedName>
        <fullName evidence="5">Helix-turn-helix transcriptional regulator</fullName>
    </submittedName>
</protein>
<evidence type="ECO:0000256" key="2">
    <source>
        <dbReference type="ARBA" id="ARBA00023125"/>
    </source>
</evidence>
<dbReference type="InterPro" id="IPR018060">
    <property type="entry name" value="HTH_AraC"/>
</dbReference>
<proteinExistence type="predicted"/>
<dbReference type="Pfam" id="PF12833">
    <property type="entry name" value="HTH_18"/>
    <property type="match status" value="1"/>
</dbReference>
<dbReference type="PANTHER" id="PTHR43280:SF2">
    <property type="entry name" value="HTH-TYPE TRANSCRIPTIONAL REGULATOR EXSA"/>
    <property type="match status" value="1"/>
</dbReference>
<dbReference type="InterPro" id="IPR018062">
    <property type="entry name" value="HTH_AraC-typ_CS"/>
</dbReference>
<comment type="caution">
    <text evidence="5">The sequence shown here is derived from an EMBL/GenBank/DDBJ whole genome shotgun (WGS) entry which is preliminary data.</text>
</comment>
<dbReference type="PANTHER" id="PTHR43280">
    <property type="entry name" value="ARAC-FAMILY TRANSCRIPTIONAL REGULATOR"/>
    <property type="match status" value="1"/>
</dbReference>
<keyword evidence="1" id="KW-0805">Transcription regulation</keyword>
<dbReference type="PROSITE" id="PS00041">
    <property type="entry name" value="HTH_ARAC_FAMILY_1"/>
    <property type="match status" value="1"/>
</dbReference>
<organism evidence="5 6">
    <name type="scientific">Candidatus Blautia pullicola</name>
    <dbReference type="NCBI Taxonomy" id="2838498"/>
    <lineage>
        <taxon>Bacteria</taxon>
        <taxon>Bacillati</taxon>
        <taxon>Bacillota</taxon>
        <taxon>Clostridia</taxon>
        <taxon>Lachnospirales</taxon>
        <taxon>Lachnospiraceae</taxon>
        <taxon>Blautia</taxon>
    </lineage>
</organism>